<keyword evidence="3" id="KW-0653">Protein transport</keyword>
<evidence type="ECO:0000313" key="5">
    <source>
        <dbReference type="EMBL" id="KAF5770837.1"/>
    </source>
</evidence>
<accession>A0A9K3ECT8</accession>
<keyword evidence="3" id="KW-0268">Exocytosis</keyword>
<dbReference type="InterPro" id="IPR016159">
    <property type="entry name" value="Cullin_repeat-like_dom_sf"/>
</dbReference>
<comment type="similarity">
    <text evidence="1 3">Belongs to the EXO70 family.</text>
</comment>
<sequence>MAITSITIISTTMSSTSSSSCSSDSIMEDNIQRADKFIHKWKIDSHSTFVSIFHKNNTTEATLFLNSVSTLQRAMHFLSSNDKKSSNLSIAQRSMQIAMKRLEKEFHQILLDYIHNRQHFLSISNLRLIAETMIRCGYAKECISVYKITRKSTIDEALYHLGIQQYKHSHIKKMITAPDLQNHAKIWLNAFQIAIKTVFREEKFLCDHVFSSYPAIRNLCFTNSTKEGALNLFTFPDLICKRLKSDTLLVKMDLYNSISDFWPEIDSLFSHKSISSVKLQAESCLHKLGDSVRTFLTELDEQMRGKMKKSIANNLVPA</sequence>
<reference evidence="5" key="1">
    <citation type="journal article" date="2017" name="Nature">
        <title>The sunflower genome provides insights into oil metabolism, flowering and Asterid evolution.</title>
        <authorList>
            <person name="Badouin H."/>
            <person name="Gouzy J."/>
            <person name="Grassa C.J."/>
            <person name="Murat F."/>
            <person name="Staton S.E."/>
            <person name="Cottret L."/>
            <person name="Lelandais-Briere C."/>
            <person name="Owens G.L."/>
            <person name="Carrere S."/>
            <person name="Mayjonade B."/>
            <person name="Legrand L."/>
            <person name="Gill N."/>
            <person name="Kane N.C."/>
            <person name="Bowers J.E."/>
            <person name="Hubner S."/>
            <person name="Bellec A."/>
            <person name="Berard A."/>
            <person name="Berges H."/>
            <person name="Blanchet N."/>
            <person name="Boniface M.C."/>
            <person name="Brunel D."/>
            <person name="Catrice O."/>
            <person name="Chaidir N."/>
            <person name="Claudel C."/>
            <person name="Donnadieu C."/>
            <person name="Faraut T."/>
            <person name="Fievet G."/>
            <person name="Helmstetter N."/>
            <person name="King M."/>
            <person name="Knapp S.J."/>
            <person name="Lai Z."/>
            <person name="Le Paslier M.C."/>
            <person name="Lippi Y."/>
            <person name="Lorenzon L."/>
            <person name="Mandel J.R."/>
            <person name="Marage G."/>
            <person name="Marchand G."/>
            <person name="Marquand E."/>
            <person name="Bret-Mestries E."/>
            <person name="Morien E."/>
            <person name="Nambeesan S."/>
            <person name="Nguyen T."/>
            <person name="Pegot-Espagnet P."/>
            <person name="Pouilly N."/>
            <person name="Raftis F."/>
            <person name="Sallet E."/>
            <person name="Schiex T."/>
            <person name="Thomas J."/>
            <person name="Vandecasteele C."/>
            <person name="Vares D."/>
            <person name="Vear F."/>
            <person name="Vautrin S."/>
            <person name="Crespi M."/>
            <person name="Mangin B."/>
            <person name="Burke J.M."/>
            <person name="Salse J."/>
            <person name="Munos S."/>
            <person name="Vincourt P."/>
            <person name="Rieseberg L.H."/>
            <person name="Langlade N.B."/>
        </authorList>
    </citation>
    <scope>NUCLEOTIDE SEQUENCE</scope>
    <source>
        <tissue evidence="5">Leaves</tissue>
    </source>
</reference>
<organism evidence="5 6">
    <name type="scientific">Helianthus annuus</name>
    <name type="common">Common sunflower</name>
    <dbReference type="NCBI Taxonomy" id="4232"/>
    <lineage>
        <taxon>Eukaryota</taxon>
        <taxon>Viridiplantae</taxon>
        <taxon>Streptophyta</taxon>
        <taxon>Embryophyta</taxon>
        <taxon>Tracheophyta</taxon>
        <taxon>Spermatophyta</taxon>
        <taxon>Magnoliopsida</taxon>
        <taxon>eudicotyledons</taxon>
        <taxon>Gunneridae</taxon>
        <taxon>Pentapetalae</taxon>
        <taxon>asterids</taxon>
        <taxon>campanulids</taxon>
        <taxon>Asterales</taxon>
        <taxon>Asteraceae</taxon>
        <taxon>Asteroideae</taxon>
        <taxon>Heliantheae alliance</taxon>
        <taxon>Heliantheae</taxon>
        <taxon>Helianthus</taxon>
    </lineage>
</organism>
<dbReference type="InterPro" id="IPR046364">
    <property type="entry name" value="Exo70_C"/>
</dbReference>
<dbReference type="Pfam" id="PF03081">
    <property type="entry name" value="Exo70_C"/>
    <property type="match status" value="1"/>
</dbReference>
<comment type="function">
    <text evidence="3">Component of the exocyst complex.</text>
</comment>
<keyword evidence="6" id="KW-1185">Reference proteome</keyword>
<dbReference type="Pfam" id="PF20669">
    <property type="entry name" value="Exo70_N"/>
    <property type="match status" value="1"/>
</dbReference>
<evidence type="ECO:0000256" key="1">
    <source>
        <dbReference type="ARBA" id="ARBA00006756"/>
    </source>
</evidence>
<dbReference type="GO" id="GO:0000145">
    <property type="term" value="C:exocyst"/>
    <property type="evidence" value="ECO:0000318"/>
    <property type="project" value="GO_Central"/>
</dbReference>
<dbReference type="Gramene" id="mRNA:HanXRQr2_Chr14g0663841">
    <property type="protein sequence ID" value="mRNA:HanXRQr2_Chr14g0663841"/>
    <property type="gene ID" value="HanXRQr2_Chr14g0663841"/>
</dbReference>
<feature type="domain" description="Exocyst complex subunit Exo70 C-terminal" evidence="4">
    <location>
        <begin position="186"/>
        <end position="311"/>
    </location>
</feature>
<dbReference type="PANTHER" id="PTHR12542">
    <property type="entry name" value="EXOCYST COMPLEX PROTEIN EXO70"/>
    <property type="match status" value="1"/>
</dbReference>
<dbReference type="SUPFAM" id="SSF74788">
    <property type="entry name" value="Cullin repeat-like"/>
    <property type="match status" value="1"/>
</dbReference>
<dbReference type="AlphaFoldDB" id="A0A9K3ECT8"/>
<dbReference type="InterPro" id="IPR004140">
    <property type="entry name" value="Exo70"/>
</dbReference>
<dbReference type="EMBL" id="MNCJ02000329">
    <property type="protein sequence ID" value="KAF5770837.1"/>
    <property type="molecule type" value="Genomic_DNA"/>
</dbReference>
<protein>
    <recommendedName>
        <fullName evidence="3">Exocyst subunit Exo70 family protein</fullName>
    </recommendedName>
</protein>
<evidence type="ECO:0000313" key="6">
    <source>
        <dbReference type="Proteomes" id="UP000215914"/>
    </source>
</evidence>
<proteinExistence type="inferred from homology"/>
<comment type="caution">
    <text evidence="5">The sequence shown here is derived from an EMBL/GenBank/DDBJ whole genome shotgun (WGS) entry which is preliminary data.</text>
</comment>
<dbReference type="Proteomes" id="UP000215914">
    <property type="component" value="Unassembled WGS sequence"/>
</dbReference>
<name>A0A9K3ECT8_HELAN</name>
<dbReference type="GO" id="GO:0006887">
    <property type="term" value="P:exocytosis"/>
    <property type="evidence" value="ECO:0000318"/>
    <property type="project" value="GO_Central"/>
</dbReference>
<dbReference type="GO" id="GO:0015031">
    <property type="term" value="P:protein transport"/>
    <property type="evidence" value="ECO:0007669"/>
    <property type="project" value="UniProtKB-KW"/>
</dbReference>
<gene>
    <name evidence="5" type="ORF">HanXRQr2_Chr14g0663841</name>
</gene>
<evidence type="ECO:0000256" key="2">
    <source>
        <dbReference type="ARBA" id="ARBA00022448"/>
    </source>
</evidence>
<evidence type="ECO:0000259" key="4">
    <source>
        <dbReference type="Pfam" id="PF03081"/>
    </source>
</evidence>
<dbReference type="PANTHER" id="PTHR12542:SF26">
    <property type="entry name" value="EXOCYST SUBUNIT EXO70 FAMILY PROTEIN"/>
    <property type="match status" value="1"/>
</dbReference>
<evidence type="ECO:0000256" key="3">
    <source>
        <dbReference type="RuleBase" id="RU365026"/>
    </source>
</evidence>
<dbReference type="GO" id="GO:0005546">
    <property type="term" value="F:phosphatidylinositol-4,5-bisphosphate binding"/>
    <property type="evidence" value="ECO:0007669"/>
    <property type="project" value="InterPro"/>
</dbReference>
<keyword evidence="2 3" id="KW-0813">Transport</keyword>
<reference evidence="5" key="2">
    <citation type="submission" date="2020-06" db="EMBL/GenBank/DDBJ databases">
        <title>Helianthus annuus Genome sequencing and assembly Release 2.</title>
        <authorList>
            <person name="Gouzy J."/>
            <person name="Langlade N."/>
            <person name="Munos S."/>
        </authorList>
    </citation>
    <scope>NUCLEOTIDE SEQUENCE</scope>
    <source>
        <tissue evidence="5">Leaves</tissue>
    </source>
</reference>
<dbReference type="Gene3D" id="1.20.1280.170">
    <property type="entry name" value="Exocyst complex component Exo70"/>
    <property type="match status" value="1"/>
</dbReference>